<dbReference type="InterPro" id="IPR004046">
    <property type="entry name" value="GST_C"/>
</dbReference>
<evidence type="ECO:0000313" key="10">
    <source>
        <dbReference type="Proteomes" id="UP001151699"/>
    </source>
</evidence>
<dbReference type="SFLD" id="SFLDS00019">
    <property type="entry name" value="Glutathione_Transferase_(cytos"/>
    <property type="match status" value="1"/>
</dbReference>
<dbReference type="OrthoDB" id="2309723at2759"/>
<dbReference type="Gene3D" id="1.20.1050.10">
    <property type="match status" value="1"/>
</dbReference>
<dbReference type="PROSITE" id="PS50404">
    <property type="entry name" value="GST_NTER"/>
    <property type="match status" value="1"/>
</dbReference>
<evidence type="ECO:0000256" key="1">
    <source>
        <dbReference type="ARBA" id="ARBA00009899"/>
    </source>
</evidence>
<dbReference type="FunFam" id="1.20.1050.10:FF:000007">
    <property type="entry name" value="Glutathione S-transferase 1-1"/>
    <property type="match status" value="1"/>
</dbReference>
<name>A0A9Q0MNB8_9DIPT</name>
<dbReference type="PANTHER" id="PTHR43969">
    <property type="entry name" value="GLUTATHIONE S TRANSFERASE D10, ISOFORM A-RELATED"/>
    <property type="match status" value="1"/>
</dbReference>
<reference evidence="9" key="1">
    <citation type="submission" date="2022-07" db="EMBL/GenBank/DDBJ databases">
        <authorList>
            <person name="Trinca V."/>
            <person name="Uliana J.V.C."/>
            <person name="Torres T.T."/>
            <person name="Ward R.J."/>
            <person name="Monesi N."/>
        </authorList>
    </citation>
    <scope>NUCLEOTIDE SEQUENCE</scope>
    <source>
        <strain evidence="9">HSMRA1968</strain>
        <tissue evidence="9">Whole embryos</tissue>
    </source>
</reference>
<dbReference type="AlphaFoldDB" id="A0A9Q0MNB8"/>
<dbReference type="SUPFAM" id="SSF47616">
    <property type="entry name" value="GST C-terminal domain-like"/>
    <property type="match status" value="1"/>
</dbReference>
<organism evidence="9 10">
    <name type="scientific">Pseudolycoriella hygida</name>
    <dbReference type="NCBI Taxonomy" id="35572"/>
    <lineage>
        <taxon>Eukaryota</taxon>
        <taxon>Metazoa</taxon>
        <taxon>Ecdysozoa</taxon>
        <taxon>Arthropoda</taxon>
        <taxon>Hexapoda</taxon>
        <taxon>Insecta</taxon>
        <taxon>Pterygota</taxon>
        <taxon>Neoptera</taxon>
        <taxon>Endopterygota</taxon>
        <taxon>Diptera</taxon>
        <taxon>Nematocera</taxon>
        <taxon>Sciaroidea</taxon>
        <taxon>Sciaridae</taxon>
        <taxon>Pseudolycoriella</taxon>
    </lineage>
</organism>
<accession>A0A9Q0MNB8</accession>
<dbReference type="PROSITE" id="PS50405">
    <property type="entry name" value="GST_CTER"/>
    <property type="match status" value="1"/>
</dbReference>
<gene>
    <name evidence="9" type="primary">GST1_6</name>
    <name evidence="9" type="ORF">Bhyg_13472</name>
</gene>
<dbReference type="Pfam" id="PF00043">
    <property type="entry name" value="GST_C"/>
    <property type="match status" value="1"/>
</dbReference>
<dbReference type="InterPro" id="IPR036249">
    <property type="entry name" value="Thioredoxin-like_sf"/>
</dbReference>
<evidence type="ECO:0000259" key="8">
    <source>
        <dbReference type="PROSITE" id="PS50405"/>
    </source>
</evidence>
<evidence type="ECO:0000256" key="5">
    <source>
        <dbReference type="ARBA" id="ARBA00041523"/>
    </source>
</evidence>
<evidence type="ECO:0000256" key="4">
    <source>
        <dbReference type="ARBA" id="ARBA00022679"/>
    </source>
</evidence>
<dbReference type="SFLD" id="SFLDG01153">
    <property type="entry name" value="Main.4:_Theta-like"/>
    <property type="match status" value="1"/>
</dbReference>
<comment type="caution">
    <text evidence="9">The sequence shown here is derived from an EMBL/GenBank/DDBJ whole genome shotgun (WGS) entry which is preliminary data.</text>
</comment>
<evidence type="ECO:0000256" key="2">
    <source>
        <dbReference type="ARBA" id="ARBA00011738"/>
    </source>
</evidence>
<feature type="domain" description="GST N-terminal" evidence="7">
    <location>
        <begin position="1"/>
        <end position="82"/>
    </location>
</feature>
<dbReference type="InterPro" id="IPR010987">
    <property type="entry name" value="Glutathione-S-Trfase_C-like"/>
</dbReference>
<dbReference type="CDD" id="cd03177">
    <property type="entry name" value="GST_C_Delta_Epsilon"/>
    <property type="match status" value="1"/>
</dbReference>
<evidence type="ECO:0000313" key="9">
    <source>
        <dbReference type="EMBL" id="KAJ6634891.1"/>
    </source>
</evidence>
<dbReference type="InterPro" id="IPR040079">
    <property type="entry name" value="Glutathione_S-Trfase"/>
</dbReference>
<dbReference type="PANTHER" id="PTHR43969:SF9">
    <property type="entry name" value="GLUTATHIONE S TRANSFERASE D10, ISOFORM A-RELATED"/>
    <property type="match status" value="1"/>
</dbReference>
<dbReference type="EMBL" id="WJQU01000004">
    <property type="protein sequence ID" value="KAJ6634891.1"/>
    <property type="molecule type" value="Genomic_DNA"/>
</dbReference>
<comment type="catalytic activity">
    <reaction evidence="6">
        <text>RX + glutathione = an S-substituted glutathione + a halide anion + H(+)</text>
        <dbReference type="Rhea" id="RHEA:16437"/>
        <dbReference type="ChEBI" id="CHEBI:15378"/>
        <dbReference type="ChEBI" id="CHEBI:16042"/>
        <dbReference type="ChEBI" id="CHEBI:17792"/>
        <dbReference type="ChEBI" id="CHEBI:57925"/>
        <dbReference type="ChEBI" id="CHEBI:90779"/>
        <dbReference type="EC" id="2.5.1.18"/>
    </reaction>
</comment>
<feature type="domain" description="GST C-terminal" evidence="8">
    <location>
        <begin position="85"/>
        <end position="216"/>
    </location>
</feature>
<dbReference type="GO" id="GO:0006749">
    <property type="term" value="P:glutathione metabolic process"/>
    <property type="evidence" value="ECO:0007669"/>
    <property type="project" value="TreeGrafter"/>
</dbReference>
<comment type="subunit">
    <text evidence="2">Homodimer.</text>
</comment>
<dbReference type="InterPro" id="IPR004045">
    <property type="entry name" value="Glutathione_S-Trfase_N"/>
</dbReference>
<keyword evidence="4" id="KW-0808">Transferase</keyword>
<sequence length="216" mass="24336">MSPTLYHHPVSVPSRAALLTVRNLGLDVEVKVINIYTGEQNTPEYLKINPLHQVPVYADVDIVVTESRAIICYLASVANKFYPTDLKKRALVDSRLFFDATNSFPAIRDFARPVLRAGVKKIPQERRDVILAWLNSIELFLGQSKWIAGDDLSIADFTFLAHVASAKAFGVSFDKFPKLNDWYNRCKELPGFDENEEGSQLLADKLAGLLEEPLWN</sequence>
<comment type="similarity">
    <text evidence="1">Belongs to the GST superfamily. Theta family.</text>
</comment>
<proteinExistence type="inferred from homology"/>
<evidence type="ECO:0000256" key="3">
    <source>
        <dbReference type="ARBA" id="ARBA00012452"/>
    </source>
</evidence>
<dbReference type="SUPFAM" id="SSF52833">
    <property type="entry name" value="Thioredoxin-like"/>
    <property type="match status" value="1"/>
</dbReference>
<dbReference type="EC" id="2.5.1.18" evidence="3"/>
<protein>
    <recommendedName>
        <fullName evidence="3">glutathione transferase</fullName>
        <ecNumber evidence="3">2.5.1.18</ecNumber>
    </recommendedName>
    <alternativeName>
        <fullName evidence="5">GST class-theta</fullName>
    </alternativeName>
</protein>
<dbReference type="Proteomes" id="UP001151699">
    <property type="component" value="Chromosome C"/>
</dbReference>
<dbReference type="GO" id="GO:0004364">
    <property type="term" value="F:glutathione transferase activity"/>
    <property type="evidence" value="ECO:0007669"/>
    <property type="project" value="UniProtKB-EC"/>
</dbReference>
<dbReference type="SFLD" id="SFLDG00358">
    <property type="entry name" value="Main_(cytGST)"/>
    <property type="match status" value="1"/>
</dbReference>
<dbReference type="InterPro" id="IPR036282">
    <property type="entry name" value="Glutathione-S-Trfase_C_sf"/>
</dbReference>
<dbReference type="Pfam" id="PF02798">
    <property type="entry name" value="GST_N"/>
    <property type="match status" value="1"/>
</dbReference>
<dbReference type="Gene3D" id="3.40.30.10">
    <property type="entry name" value="Glutaredoxin"/>
    <property type="match status" value="1"/>
</dbReference>
<evidence type="ECO:0000259" key="7">
    <source>
        <dbReference type="PROSITE" id="PS50404"/>
    </source>
</evidence>
<evidence type="ECO:0000256" key="6">
    <source>
        <dbReference type="ARBA" id="ARBA00047960"/>
    </source>
</evidence>
<keyword evidence="10" id="KW-1185">Reference proteome</keyword>